<dbReference type="AlphaFoldDB" id="A0A2M7IPR4"/>
<name>A0A2M7IPR4_9BACT</name>
<protein>
    <submittedName>
        <fullName evidence="2">Hydrogenase membrane subunit</fullName>
    </submittedName>
</protein>
<comment type="caution">
    <text evidence="2">The sequence shown here is derived from an EMBL/GenBank/DDBJ whole genome shotgun (WGS) entry which is preliminary data.</text>
</comment>
<evidence type="ECO:0000313" key="3">
    <source>
        <dbReference type="Proteomes" id="UP000230837"/>
    </source>
</evidence>
<organism evidence="2 3">
    <name type="scientific">Candidatus Kaiserbacteria bacterium CG_4_8_14_3_um_filter_38_9</name>
    <dbReference type="NCBI Taxonomy" id="1974599"/>
    <lineage>
        <taxon>Bacteria</taxon>
        <taxon>Candidatus Kaiseribacteriota</taxon>
    </lineage>
</organism>
<evidence type="ECO:0000313" key="2">
    <source>
        <dbReference type="EMBL" id="PIW97303.1"/>
    </source>
</evidence>
<feature type="transmembrane region" description="Helical" evidence="1">
    <location>
        <begin position="42"/>
        <end position="65"/>
    </location>
</feature>
<dbReference type="Proteomes" id="UP000230837">
    <property type="component" value="Unassembled WGS sequence"/>
</dbReference>
<reference evidence="3" key="1">
    <citation type="submission" date="2017-09" db="EMBL/GenBank/DDBJ databases">
        <title>Depth-based differentiation of microbial function through sediment-hosted aquifers and enrichment of novel symbionts in the deep terrestrial subsurface.</title>
        <authorList>
            <person name="Probst A.J."/>
            <person name="Ladd B."/>
            <person name="Jarett J.K."/>
            <person name="Geller-Mcgrath D.E."/>
            <person name="Sieber C.M.K."/>
            <person name="Emerson J.B."/>
            <person name="Anantharaman K."/>
            <person name="Thomas B.C."/>
            <person name="Malmstrom R."/>
            <person name="Stieglmeier M."/>
            <person name="Klingl A."/>
            <person name="Woyke T."/>
            <person name="Ryan C.M."/>
            <person name="Banfield J.F."/>
        </authorList>
    </citation>
    <scope>NUCLEOTIDE SEQUENCE [LARGE SCALE GENOMIC DNA]</scope>
</reference>
<evidence type="ECO:0000256" key="1">
    <source>
        <dbReference type="SAM" id="Phobius"/>
    </source>
</evidence>
<proteinExistence type="predicted"/>
<keyword evidence="1" id="KW-0472">Membrane</keyword>
<feature type="non-terminal residue" evidence="2">
    <location>
        <position position="71"/>
    </location>
</feature>
<keyword evidence="1" id="KW-1133">Transmembrane helix</keyword>
<sequence length="71" mass="8017">MLASLWGLIFSLSFILFGQELVFSLAPTSFPLLSLSFHIDLLAGFFVFIISLISIFCSLYGLGYLTHFYKK</sequence>
<accession>A0A2M7IPR4</accession>
<gene>
    <name evidence="2" type="ORF">COZ82_00300</name>
</gene>
<keyword evidence="1" id="KW-0812">Transmembrane</keyword>
<dbReference type="EMBL" id="PFHR01000019">
    <property type="protein sequence ID" value="PIW97303.1"/>
    <property type="molecule type" value="Genomic_DNA"/>
</dbReference>